<protein>
    <submittedName>
        <fullName evidence="7">Uncharacterized protein</fullName>
    </submittedName>
</protein>
<evidence type="ECO:0000256" key="1">
    <source>
        <dbReference type="ARBA" id="ARBA00006534"/>
    </source>
</evidence>
<dbReference type="AlphaFoldDB" id="A0A6U3R168"/>
<gene>
    <name evidence="7" type="ORF">DBRI1063_LOCUS10953</name>
</gene>
<dbReference type="PANTHER" id="PTHR20842:SF0">
    <property type="entry name" value="ALPHA-ASPARTYL DIPEPTIDASE"/>
    <property type="match status" value="1"/>
</dbReference>
<dbReference type="GO" id="GO:0008236">
    <property type="term" value="F:serine-type peptidase activity"/>
    <property type="evidence" value="ECO:0007669"/>
    <property type="project" value="UniProtKB-KW"/>
</dbReference>
<keyword evidence="3" id="KW-0378">Hydrolase</keyword>
<dbReference type="EMBL" id="HBGN01017053">
    <property type="protein sequence ID" value="CAD9329795.1"/>
    <property type="molecule type" value="Transcribed_RNA"/>
</dbReference>
<keyword evidence="6" id="KW-0732">Signal</keyword>
<organism evidence="7">
    <name type="scientific">Ditylum brightwellii</name>
    <dbReference type="NCBI Taxonomy" id="49249"/>
    <lineage>
        <taxon>Eukaryota</taxon>
        <taxon>Sar</taxon>
        <taxon>Stramenopiles</taxon>
        <taxon>Ochrophyta</taxon>
        <taxon>Bacillariophyta</taxon>
        <taxon>Mediophyceae</taxon>
        <taxon>Lithodesmiophycidae</taxon>
        <taxon>Lithodesmiales</taxon>
        <taxon>Lithodesmiaceae</taxon>
        <taxon>Ditylum</taxon>
    </lineage>
</organism>
<evidence type="ECO:0000313" key="7">
    <source>
        <dbReference type="EMBL" id="CAD9329795.1"/>
    </source>
</evidence>
<dbReference type="InterPro" id="IPR029062">
    <property type="entry name" value="Class_I_gatase-like"/>
</dbReference>
<dbReference type="Pfam" id="PF03575">
    <property type="entry name" value="Peptidase_S51"/>
    <property type="match status" value="1"/>
</dbReference>
<evidence type="ECO:0000256" key="2">
    <source>
        <dbReference type="ARBA" id="ARBA00022670"/>
    </source>
</evidence>
<evidence type="ECO:0000256" key="4">
    <source>
        <dbReference type="ARBA" id="ARBA00022825"/>
    </source>
</evidence>
<proteinExistence type="inferred from homology"/>
<reference evidence="7" key="1">
    <citation type="submission" date="2021-01" db="EMBL/GenBank/DDBJ databases">
        <authorList>
            <person name="Corre E."/>
            <person name="Pelletier E."/>
            <person name="Niang G."/>
            <person name="Scheremetjew M."/>
            <person name="Finn R."/>
            <person name="Kale V."/>
            <person name="Holt S."/>
            <person name="Cochrane G."/>
            <person name="Meng A."/>
            <person name="Brown T."/>
            <person name="Cohen L."/>
        </authorList>
    </citation>
    <scope>NUCLEOTIDE SEQUENCE</scope>
    <source>
        <strain evidence="7">Pop2</strain>
    </source>
</reference>
<comment type="similarity">
    <text evidence="1">Belongs to the peptidase S51 family.</text>
</comment>
<keyword evidence="2" id="KW-0645">Protease</keyword>
<dbReference type="PANTHER" id="PTHR20842">
    <property type="entry name" value="PROTEASE S51 ALPHA-ASPARTYL DIPEPTIDASE"/>
    <property type="match status" value="1"/>
</dbReference>
<sequence length="452" mass="49900">MKWHNIPNTTSSIPLLLWTLCNAMTRKKNVNALSVLQNGSHHSWMLQQQHLRHGQEIISSPFFHKTSSSSSLFTSSSPGEIDGTTSTTTNPRKEPTSSSALPSTTIATRAIFISSFTDGIQNSPHTKSFFHYALLSSMVSKLTKQKEDELQNSALASPCNGPNVDVLNELEELDNVLVDSSSSSEKNKDYSMLAEEMWNKLRSSSLETSVVPTIKFLYIPTAMYALRADSQNTPGKQRQRARADGKKRRSVIIKEVQELFGSDVQVLAITLDLDDGSVKQPVGFDDDSLFPKNGKDAFQSWLPHLVYVEGGNTFWLQHCIAKGNWSNDIIAACTGFDAAVYCGKSAGAISAGALVETATWKGWDDPSIVPGMETYQDWKSIPGLSLAGESVSFFPHMSDEWNDLSKQKIKELNEDNEQSSSSKAIVYCLEENDAFCIDQSHNDAFLTSEMAQ</sequence>
<evidence type="ECO:0000256" key="3">
    <source>
        <dbReference type="ARBA" id="ARBA00022801"/>
    </source>
</evidence>
<dbReference type="InterPro" id="IPR005320">
    <property type="entry name" value="Peptidase_S51"/>
</dbReference>
<feature type="region of interest" description="Disordered" evidence="5">
    <location>
        <begin position="69"/>
        <end position="101"/>
    </location>
</feature>
<dbReference type="GO" id="GO:0006508">
    <property type="term" value="P:proteolysis"/>
    <property type="evidence" value="ECO:0007669"/>
    <property type="project" value="UniProtKB-KW"/>
</dbReference>
<feature type="signal peptide" evidence="6">
    <location>
        <begin position="1"/>
        <end position="23"/>
    </location>
</feature>
<evidence type="ECO:0000256" key="6">
    <source>
        <dbReference type="SAM" id="SignalP"/>
    </source>
</evidence>
<keyword evidence="4" id="KW-0720">Serine protease</keyword>
<feature type="compositionally biased region" description="Polar residues" evidence="5">
    <location>
        <begin position="83"/>
        <end position="101"/>
    </location>
</feature>
<evidence type="ECO:0000256" key="5">
    <source>
        <dbReference type="SAM" id="MobiDB-lite"/>
    </source>
</evidence>
<dbReference type="Gene3D" id="3.40.50.880">
    <property type="match status" value="1"/>
</dbReference>
<name>A0A6U3R168_9STRA</name>
<feature type="chain" id="PRO_5030160092" evidence="6">
    <location>
        <begin position="24"/>
        <end position="452"/>
    </location>
</feature>
<accession>A0A6U3R168</accession>